<evidence type="ECO:0000256" key="1">
    <source>
        <dbReference type="SAM" id="MobiDB-lite"/>
    </source>
</evidence>
<dbReference type="GeneID" id="25916614"/>
<feature type="compositionally biased region" description="Polar residues" evidence="1">
    <location>
        <begin position="1"/>
        <end position="13"/>
    </location>
</feature>
<feature type="non-terminal residue" evidence="2">
    <location>
        <position position="1"/>
    </location>
</feature>
<dbReference type="AlphaFoldDB" id="A0A0L0F420"/>
<reference evidence="2 3" key="1">
    <citation type="submission" date="2011-02" db="EMBL/GenBank/DDBJ databases">
        <title>The Genome Sequence of Sphaeroforma arctica JP610.</title>
        <authorList>
            <consortium name="The Broad Institute Genome Sequencing Platform"/>
            <person name="Russ C."/>
            <person name="Cuomo C."/>
            <person name="Young S.K."/>
            <person name="Zeng Q."/>
            <person name="Gargeya S."/>
            <person name="Alvarado L."/>
            <person name="Berlin A."/>
            <person name="Chapman S.B."/>
            <person name="Chen Z."/>
            <person name="Freedman E."/>
            <person name="Gellesch M."/>
            <person name="Goldberg J."/>
            <person name="Griggs A."/>
            <person name="Gujja S."/>
            <person name="Heilman E."/>
            <person name="Heiman D."/>
            <person name="Howarth C."/>
            <person name="Mehta T."/>
            <person name="Neiman D."/>
            <person name="Pearson M."/>
            <person name="Roberts A."/>
            <person name="Saif S."/>
            <person name="Shea T."/>
            <person name="Shenoy N."/>
            <person name="Sisk P."/>
            <person name="Stolte C."/>
            <person name="Sykes S."/>
            <person name="White J."/>
            <person name="Yandava C."/>
            <person name="Burger G."/>
            <person name="Gray M.W."/>
            <person name="Holland P.W.H."/>
            <person name="King N."/>
            <person name="Lang F.B.F."/>
            <person name="Roger A.J."/>
            <person name="Ruiz-Trillo I."/>
            <person name="Haas B."/>
            <person name="Nusbaum C."/>
            <person name="Birren B."/>
        </authorList>
    </citation>
    <scope>NUCLEOTIDE SEQUENCE [LARGE SCALE GENOMIC DNA]</scope>
    <source>
        <strain evidence="2 3">JP610</strain>
    </source>
</reference>
<feature type="region of interest" description="Disordered" evidence="1">
    <location>
        <begin position="135"/>
        <end position="162"/>
    </location>
</feature>
<evidence type="ECO:0000313" key="3">
    <source>
        <dbReference type="Proteomes" id="UP000054560"/>
    </source>
</evidence>
<proteinExistence type="predicted"/>
<gene>
    <name evidence="2" type="ORF">SARC_16110</name>
</gene>
<feature type="non-terminal residue" evidence="2">
    <location>
        <position position="204"/>
    </location>
</feature>
<accession>A0A0L0F420</accession>
<feature type="compositionally biased region" description="Low complexity" evidence="1">
    <location>
        <begin position="14"/>
        <end position="37"/>
    </location>
</feature>
<keyword evidence="3" id="KW-1185">Reference proteome</keyword>
<dbReference type="EMBL" id="KQ248952">
    <property type="protein sequence ID" value="KNC71354.1"/>
    <property type="molecule type" value="Genomic_DNA"/>
</dbReference>
<protein>
    <submittedName>
        <fullName evidence="2">Uncharacterized protein</fullName>
    </submittedName>
</protein>
<evidence type="ECO:0000313" key="2">
    <source>
        <dbReference type="EMBL" id="KNC71354.1"/>
    </source>
</evidence>
<organism evidence="2 3">
    <name type="scientific">Sphaeroforma arctica JP610</name>
    <dbReference type="NCBI Taxonomy" id="667725"/>
    <lineage>
        <taxon>Eukaryota</taxon>
        <taxon>Ichthyosporea</taxon>
        <taxon>Ichthyophonida</taxon>
        <taxon>Sphaeroforma</taxon>
    </lineage>
</organism>
<name>A0A0L0F420_9EUKA</name>
<feature type="region of interest" description="Disordered" evidence="1">
    <location>
        <begin position="1"/>
        <end position="59"/>
    </location>
</feature>
<sequence length="204" mass="22512">SKNQPNAKANTQRASAPTPKAPAPAAKAPAPAATKSTGSKKVTNPYALGPNPDESWQPSAFKRKPTVYELMDRHFTSRHHDYAHPGKTHKLMEAIIHHLHDTKIDLSVHIMPEEVIQPHDCVMRKDSRGRRRKLCTTTPTRTQSKHRSLPKDGHSAHQGGHRVPPLPLDLVTLYCMVSIKGGAEAVNGVEDDKGWAEILDVMID</sequence>
<dbReference type="RefSeq" id="XP_014145256.1">
    <property type="nucleotide sequence ID" value="XM_014289781.1"/>
</dbReference>
<dbReference type="Proteomes" id="UP000054560">
    <property type="component" value="Unassembled WGS sequence"/>
</dbReference>